<name>A0A481W4W0_9CAUD</name>
<dbReference type="EMBL" id="MK552327">
    <property type="protein sequence ID" value="QBJ02702.1"/>
    <property type="molecule type" value="Genomic_DNA"/>
</dbReference>
<reference evidence="1 2" key="1">
    <citation type="submission" date="2019-02" db="EMBL/GenBank/DDBJ databases">
        <authorList>
            <person name="Frampton R.A."/>
            <person name="Wojtus J.K."/>
            <person name="Fineran P.C."/>
            <person name="Hendrickson H.L."/>
        </authorList>
    </citation>
    <scope>NUCLEOTIDE SEQUENCE [LARGE SCALE GENOMIC DNA]</scope>
</reference>
<evidence type="ECO:0000313" key="2">
    <source>
        <dbReference type="Proteomes" id="UP000294134"/>
    </source>
</evidence>
<proteinExistence type="predicted"/>
<gene>
    <name evidence="1" type="ORF">PSA21_176</name>
</gene>
<evidence type="ECO:0000313" key="1">
    <source>
        <dbReference type="EMBL" id="QBJ02702.1"/>
    </source>
</evidence>
<protein>
    <submittedName>
        <fullName evidence="1">Uncharacterized protein</fullName>
    </submittedName>
</protein>
<sequence length="112" mass="12995">MRSVIQCTRTHANTPLLTTELWEQFYNSGEVVWVHYPRELNSDNPGLIEPDKIAGYITNVVFKQGYHDYDLVLFEHDEESFLSNWVTNPIVSTGDTKEIYCIDLRLMGELVL</sequence>
<organism evidence="1 2">
    <name type="scientific">Pseudomonas phage Psa21</name>
    <dbReference type="NCBI Taxonomy" id="2530023"/>
    <lineage>
        <taxon>Viruses</taxon>
        <taxon>Duplodnaviria</taxon>
        <taxon>Heunggongvirae</taxon>
        <taxon>Uroviricota</taxon>
        <taxon>Caudoviricetes</taxon>
        <taxon>Chimalliviridae</taxon>
        <taxon>Tepukevirus</taxon>
        <taxon>Tepukevirus Psa21</taxon>
    </lineage>
</organism>
<accession>A0A481W4W0</accession>
<dbReference type="Proteomes" id="UP000294134">
    <property type="component" value="Segment"/>
</dbReference>
<keyword evidence="2" id="KW-1185">Reference proteome</keyword>